<feature type="domain" description="Tyrosine specific protein phosphatases" evidence="11">
    <location>
        <begin position="1355"/>
        <end position="1428"/>
    </location>
</feature>
<gene>
    <name evidence="15" type="primary">LOC410417</name>
</gene>
<feature type="transmembrane region" description="Helical" evidence="9">
    <location>
        <begin position="1137"/>
        <end position="1157"/>
    </location>
</feature>
<keyword evidence="7 9" id="KW-0472">Membrane</keyword>
<protein>
    <recommendedName>
        <fullName evidence="3">protein-tyrosine-phosphatase</fullName>
        <ecNumber evidence="3">3.1.3.48</ecNumber>
    </recommendedName>
</protein>
<dbReference type="InterPro" id="IPR000242">
    <property type="entry name" value="PTP_cat"/>
</dbReference>
<keyword evidence="5" id="KW-0378">Hydrolase</keyword>
<dbReference type="PANTHER" id="PTHR19134">
    <property type="entry name" value="RECEPTOR-TYPE TYROSINE-PROTEIN PHOSPHATASE"/>
    <property type="match status" value="1"/>
</dbReference>
<evidence type="ECO:0000313" key="14">
    <source>
        <dbReference type="Proteomes" id="UP000005203"/>
    </source>
</evidence>
<dbReference type="GeneID" id="410417"/>
<accession>A0A7M7GKW3</accession>
<dbReference type="Gene3D" id="2.60.40.10">
    <property type="entry name" value="Immunoglobulins"/>
    <property type="match status" value="2"/>
</dbReference>
<evidence type="ECO:0000259" key="10">
    <source>
        <dbReference type="PROSITE" id="PS50055"/>
    </source>
</evidence>
<dbReference type="OrthoDB" id="6417559at2759"/>
<dbReference type="CDD" id="cd00063">
    <property type="entry name" value="FN3"/>
    <property type="match status" value="2"/>
</dbReference>
<evidence type="ECO:0000256" key="7">
    <source>
        <dbReference type="ARBA" id="ARBA00023136"/>
    </source>
</evidence>
<evidence type="ECO:0000256" key="6">
    <source>
        <dbReference type="ARBA" id="ARBA00022912"/>
    </source>
</evidence>
<accession>A0A8B6YTR6</accession>
<reference evidence="15" key="2">
    <citation type="submission" date="2025-04" db="UniProtKB">
        <authorList>
            <consortium name="RefSeq"/>
        </authorList>
    </citation>
    <scope>IDENTIFICATION</scope>
    <source>
        <strain evidence="15">DH4</strain>
        <tissue evidence="15">Whole body</tissue>
    </source>
</reference>
<dbReference type="InterPro" id="IPR003595">
    <property type="entry name" value="Tyr_Pase_cat"/>
</dbReference>
<name>A0A7M7GKW3_APIME</name>
<evidence type="ECO:0000256" key="1">
    <source>
        <dbReference type="ARBA" id="ARBA00004167"/>
    </source>
</evidence>
<dbReference type="KEGG" id="ame:410417"/>
<evidence type="ECO:0000256" key="8">
    <source>
        <dbReference type="ARBA" id="ARBA00051722"/>
    </source>
</evidence>
<feature type="domain" description="Tyrosine specific protein phosphatases" evidence="11">
    <location>
        <begin position="1061"/>
        <end position="1138"/>
    </location>
</feature>
<evidence type="ECO:0000256" key="5">
    <source>
        <dbReference type="ARBA" id="ARBA00022801"/>
    </source>
</evidence>
<evidence type="ECO:0000259" key="12">
    <source>
        <dbReference type="PROSITE" id="PS50853"/>
    </source>
</evidence>
<dbReference type="SMART" id="SM00060">
    <property type="entry name" value="FN3"/>
    <property type="match status" value="3"/>
</dbReference>
<dbReference type="CDD" id="cd00047">
    <property type="entry name" value="PTPc"/>
    <property type="match status" value="1"/>
</dbReference>
<keyword evidence="15" id="KW-0675">Receptor</keyword>
<feature type="domain" description="Tyrosine-protein phosphatase" evidence="10">
    <location>
        <begin position="1202"/>
        <end position="1437"/>
    </location>
</feature>
<evidence type="ECO:0000256" key="4">
    <source>
        <dbReference type="ARBA" id="ARBA00022729"/>
    </source>
</evidence>
<dbReference type="Pfam" id="PF00102">
    <property type="entry name" value="Y_phosphatase"/>
    <property type="match status" value="2"/>
</dbReference>
<evidence type="ECO:0000256" key="9">
    <source>
        <dbReference type="SAM" id="Phobius"/>
    </source>
</evidence>
<dbReference type="InterPro" id="IPR000387">
    <property type="entry name" value="Tyr_Pase_dom"/>
</dbReference>
<dbReference type="Pfam" id="PF00041">
    <property type="entry name" value="fn3"/>
    <property type="match status" value="1"/>
</dbReference>
<keyword evidence="14" id="KW-1185">Reference proteome</keyword>
<keyword evidence="9" id="KW-0812">Transmembrane</keyword>
<proteinExistence type="inferred from homology"/>
<dbReference type="GO" id="GO:0008045">
    <property type="term" value="P:motor neuron axon guidance"/>
    <property type="evidence" value="ECO:0007669"/>
    <property type="project" value="TreeGrafter"/>
</dbReference>
<dbReference type="EnsemblMetazoa" id="XM_006558538">
    <property type="protein sequence ID" value="XP_006558601"/>
    <property type="gene ID" value="LOC410417"/>
</dbReference>
<dbReference type="SMART" id="SM00194">
    <property type="entry name" value="PTPc"/>
    <property type="match status" value="2"/>
</dbReference>
<dbReference type="InterPro" id="IPR036116">
    <property type="entry name" value="FN3_sf"/>
</dbReference>
<dbReference type="PROSITE" id="PS00383">
    <property type="entry name" value="TYR_PHOSPHATASE_1"/>
    <property type="match status" value="1"/>
</dbReference>
<feature type="domain" description="Fibronectin type-III" evidence="12">
    <location>
        <begin position="228"/>
        <end position="330"/>
    </location>
</feature>
<comment type="subcellular location">
    <subcellularLocation>
        <location evidence="1">Membrane</location>
        <topology evidence="1">Single-pass membrane protein</topology>
    </subcellularLocation>
</comment>
<dbReference type="EC" id="3.1.3.48" evidence="3"/>
<feature type="domain" description="Tyrosine-protein phosphatase" evidence="10">
    <location>
        <begin position="894"/>
        <end position="1147"/>
    </location>
</feature>
<dbReference type="PROSITE" id="PS50055">
    <property type="entry name" value="TYR_PHOSPHATASE_PTP"/>
    <property type="match status" value="2"/>
</dbReference>
<dbReference type="PANTHER" id="PTHR19134:SF562">
    <property type="entry name" value="PROTEIN-TYROSINE-PHOSPHATASE"/>
    <property type="match status" value="1"/>
</dbReference>
<dbReference type="RefSeq" id="XP_006558601.1">
    <property type="nucleotide sequence ID" value="XM_006558538.3"/>
</dbReference>
<comment type="catalytic activity">
    <reaction evidence="8">
        <text>O-phospho-L-tyrosyl-[protein] + H2O = L-tyrosyl-[protein] + phosphate</text>
        <dbReference type="Rhea" id="RHEA:10684"/>
        <dbReference type="Rhea" id="RHEA-COMP:10136"/>
        <dbReference type="Rhea" id="RHEA-COMP:20101"/>
        <dbReference type="ChEBI" id="CHEBI:15377"/>
        <dbReference type="ChEBI" id="CHEBI:43474"/>
        <dbReference type="ChEBI" id="CHEBI:46858"/>
        <dbReference type="ChEBI" id="CHEBI:61978"/>
        <dbReference type="EC" id="3.1.3.48"/>
    </reaction>
</comment>
<evidence type="ECO:0000313" key="13">
    <source>
        <dbReference type="EnsemblMetazoa" id="XP_006558601"/>
    </source>
</evidence>
<dbReference type="SUPFAM" id="SSF49265">
    <property type="entry name" value="Fibronectin type III"/>
    <property type="match status" value="3"/>
</dbReference>
<keyword evidence="6" id="KW-0904">Protein phosphatase</keyword>
<dbReference type="InterPro" id="IPR013783">
    <property type="entry name" value="Ig-like_fold"/>
</dbReference>
<dbReference type="InterPro" id="IPR003961">
    <property type="entry name" value="FN3_dom"/>
</dbReference>
<dbReference type="InterPro" id="IPR016130">
    <property type="entry name" value="Tyr_Pase_AS"/>
</dbReference>
<dbReference type="PROSITE" id="PS50056">
    <property type="entry name" value="TYR_PHOSPHATASE_2"/>
    <property type="match status" value="2"/>
</dbReference>
<feature type="transmembrane region" description="Helical" evidence="9">
    <location>
        <begin position="785"/>
        <end position="804"/>
    </location>
</feature>
<evidence type="ECO:0000313" key="15">
    <source>
        <dbReference type="RefSeq" id="XP_006558601.1"/>
    </source>
</evidence>
<evidence type="ECO:0000259" key="11">
    <source>
        <dbReference type="PROSITE" id="PS50056"/>
    </source>
</evidence>
<keyword evidence="9" id="KW-1133">Transmembrane helix</keyword>
<dbReference type="PROSITE" id="PS50853">
    <property type="entry name" value="FN3"/>
    <property type="match status" value="1"/>
</dbReference>
<dbReference type="PRINTS" id="PR00700">
    <property type="entry name" value="PRTYPHPHTASE"/>
</dbReference>
<dbReference type="FunFam" id="3.90.190.10:FF:000102">
    <property type="entry name" value="Receptor-type tyrosine-protein phosphatase"/>
    <property type="match status" value="2"/>
</dbReference>
<keyword evidence="4" id="KW-0732">Signal</keyword>
<evidence type="ECO:0000256" key="2">
    <source>
        <dbReference type="ARBA" id="ARBA00009580"/>
    </source>
</evidence>
<comment type="similarity">
    <text evidence="2">Belongs to the protein-tyrosine phosphatase family.</text>
</comment>
<evidence type="ECO:0000256" key="3">
    <source>
        <dbReference type="ARBA" id="ARBA00013064"/>
    </source>
</evidence>
<dbReference type="InterPro" id="IPR050348">
    <property type="entry name" value="Protein-Tyr_Phosphatase"/>
</dbReference>
<dbReference type="Proteomes" id="UP000005203">
    <property type="component" value="Linkage group LG13"/>
</dbReference>
<sequence>MNVTSVSNGTNLLTAITLMLHNINLVANNGILPPPNIDFINETMVRASLSLKDALSSNETTLIPLGYKFVIHKIEDNISYPELKTVENYTKIFDNISTMIGYANDLEPGTTYKIFYMLHMDDNVPIAYSDSKNFTTRCIPTINFHVKIKTTSLILTKDREESLYPCPSNWYDFVFENLETGIQINKGSLIKLSYEFTNLIPYTLYKITISKGATILLFSQQVRTLHEVPSEVRNFRMTLTSSKINLQWDAPLYLNGIIEKYEVVLQVRTYLGCENLKIDPKKNITNYLSTPFTNITFSNLVPYAHYIGKIAACVPFCGPEKQIEFTTKQTDTPTAIYNNLRFQNYTLSWDAPKDCSTISGPVIAKIVVTGISKAVNNFSITIQTAEYSCYLNDALYGAEIYEARIYAIRINTERRNESRYEKLIFITPPKEPPPVKNLEIYEMDLQSMRVRLRWEKPEAPANGEIRYYVVKSCFSSCEVVTKIRPTEYCQLWDKYVCADVEHPVKEIKIYPENANVSPSNASSTALQIVWAKMKPEAPEIFIIEALEKGMVNLTWSHPWKTGGRLEKFVIRAEMISSRLKMQIPRSRKRTVYEYRVEEYRSSYSTKLHLLSSSIYEISIRAVTNTGLHGEEKIGEVSTLLAMAFEKELTMEMSDTDSTILLHIPPILNDTKNSVTNVVIKGSQIACKNYTELSPYLREKMGIKYYEIAWCAAKFPTDTFTDKTFAIGDNKIYGNATNCALKPAESYAIMIVLIDEESSVVNDQMIILEITSIRVGKVKSKRYDEIWIIPIAIFLIVGALVFYFYQRKQKRSLEKITLQDLVHLETESISSSSKQFLNAATASSDKKFLSSCENTTYNGDALCINDVNQREGGMSFVKVKDLEKYVKHAIESGLLDRQYNTLPRGQTKPWEYGKLEQNRGKNRYGNLIAYDENRVILEKLPDDPYSDYINATYIKGYKKEKFYIATQGPKANTIIDFWRMIWQEESYIICMIAKLIEDGKTKCEQYWPDIGKKKRYGDIIVFNAKHAVFADFTFRTLHVTYGDEARKIEHLHYTAWPDHGAPLFTHSVVTYLKKLLATPPGSGPVVVHCSAGVGRTGIVILCDICLRRAAAEGAVNVFSETQAIRNQRINMIDNKQQYLFAHLTLLECLFFLPTSLPYNKDLPINIIELKEQLMIQRDSLEKMTWHDEVLRLSINQTSLSKRNLVKNRFPELALANAGRVYLKRYPSTDEDSDYISAVYVDGVKLQNQYIATQLPLPETFSDFWRMIAEYKVELIIMLQLPDLKDATCCPIVPKREFKPVPYINVRTKEFSTFEYYTLEKLIIVDNSEKPATEQYVTILCSTEWKTGKNQDLPATMSLVTLWQSAQKILKEDSPIVVVCHDGVTGCGLYLALNFLLERMIIEKECDVCFAVRAIRKSRPDFITSLEHMEYLYDAIITYLKYFETYANCT</sequence>
<reference evidence="13" key="1">
    <citation type="submission" date="2021-01" db="UniProtKB">
        <authorList>
            <consortium name="EnsemblMetazoa"/>
        </authorList>
    </citation>
    <scope>IDENTIFICATION</scope>
    <source>
        <strain evidence="13">DH4</strain>
    </source>
</reference>
<dbReference type="Gene3D" id="3.90.190.10">
    <property type="entry name" value="Protein tyrosine phosphatase superfamily"/>
    <property type="match status" value="2"/>
</dbReference>
<dbReference type="GO" id="GO:0016020">
    <property type="term" value="C:membrane"/>
    <property type="evidence" value="ECO:0007669"/>
    <property type="project" value="UniProtKB-SubCell"/>
</dbReference>
<dbReference type="InterPro" id="IPR029021">
    <property type="entry name" value="Prot-tyrosine_phosphatase-like"/>
</dbReference>
<organism evidence="13">
    <name type="scientific">Apis mellifera</name>
    <name type="common">Honeybee</name>
    <dbReference type="NCBI Taxonomy" id="7460"/>
    <lineage>
        <taxon>Eukaryota</taxon>
        <taxon>Metazoa</taxon>
        <taxon>Ecdysozoa</taxon>
        <taxon>Arthropoda</taxon>
        <taxon>Hexapoda</taxon>
        <taxon>Insecta</taxon>
        <taxon>Pterygota</taxon>
        <taxon>Neoptera</taxon>
        <taxon>Endopterygota</taxon>
        <taxon>Hymenoptera</taxon>
        <taxon>Apocrita</taxon>
        <taxon>Aculeata</taxon>
        <taxon>Apoidea</taxon>
        <taxon>Anthophila</taxon>
        <taxon>Apidae</taxon>
        <taxon>Apis</taxon>
    </lineage>
</organism>
<dbReference type="SMART" id="SM00404">
    <property type="entry name" value="PTPc_motif"/>
    <property type="match status" value="2"/>
</dbReference>
<dbReference type="SUPFAM" id="SSF52799">
    <property type="entry name" value="(Phosphotyrosine protein) phosphatases II"/>
    <property type="match status" value="2"/>
</dbReference>
<dbReference type="GO" id="GO:0004725">
    <property type="term" value="F:protein tyrosine phosphatase activity"/>
    <property type="evidence" value="ECO:0007669"/>
    <property type="project" value="UniProtKB-EC"/>
</dbReference>